<accession>A0A9N9UCH7</accession>
<dbReference type="GO" id="GO:0000981">
    <property type="term" value="F:DNA-binding transcription factor activity, RNA polymerase II-specific"/>
    <property type="evidence" value="ECO:0007669"/>
    <property type="project" value="InterPro"/>
</dbReference>
<feature type="region of interest" description="Disordered" evidence="6">
    <location>
        <begin position="58"/>
        <end position="84"/>
    </location>
</feature>
<keyword evidence="2" id="KW-0805">Transcription regulation</keyword>
<protein>
    <recommendedName>
        <fullName evidence="9">Zn(2)-C6 fungal-type domain-containing protein</fullName>
    </recommendedName>
</protein>
<evidence type="ECO:0000256" key="3">
    <source>
        <dbReference type="ARBA" id="ARBA00023125"/>
    </source>
</evidence>
<evidence type="ECO:0000256" key="6">
    <source>
        <dbReference type="SAM" id="MobiDB-lite"/>
    </source>
</evidence>
<keyword evidence="3" id="KW-0238">DNA-binding</keyword>
<evidence type="ECO:0000256" key="2">
    <source>
        <dbReference type="ARBA" id="ARBA00023015"/>
    </source>
</evidence>
<dbReference type="Gene3D" id="4.10.240.10">
    <property type="entry name" value="Zn(2)-C6 fungal-type DNA-binding domain"/>
    <property type="match status" value="1"/>
</dbReference>
<evidence type="ECO:0000313" key="8">
    <source>
        <dbReference type="Proteomes" id="UP000754883"/>
    </source>
</evidence>
<comment type="subcellular location">
    <subcellularLocation>
        <location evidence="1">Nucleus</location>
    </subcellularLocation>
</comment>
<reference evidence="7" key="1">
    <citation type="submission" date="2021-10" db="EMBL/GenBank/DDBJ databases">
        <authorList>
            <person name="Piombo E."/>
        </authorList>
    </citation>
    <scope>NUCLEOTIDE SEQUENCE</scope>
</reference>
<feature type="compositionally biased region" description="Low complexity" evidence="6">
    <location>
        <begin position="68"/>
        <end position="80"/>
    </location>
</feature>
<feature type="compositionally biased region" description="Low complexity" evidence="6">
    <location>
        <begin position="109"/>
        <end position="118"/>
    </location>
</feature>
<gene>
    <name evidence="7" type="ORF">CBYS24578_00017994</name>
</gene>
<keyword evidence="5" id="KW-0539">Nucleus</keyword>
<evidence type="ECO:0000313" key="7">
    <source>
        <dbReference type="EMBL" id="CAG9983052.1"/>
    </source>
</evidence>
<dbReference type="OrthoDB" id="1600564at2759"/>
<dbReference type="Proteomes" id="UP000754883">
    <property type="component" value="Unassembled WGS sequence"/>
</dbReference>
<evidence type="ECO:0000256" key="4">
    <source>
        <dbReference type="ARBA" id="ARBA00023163"/>
    </source>
</evidence>
<feature type="region of interest" description="Disordered" evidence="6">
    <location>
        <begin position="299"/>
        <end position="324"/>
    </location>
</feature>
<dbReference type="PANTHER" id="PTHR31845:SF32">
    <property type="entry name" value="MISCELLANEOUS ZN(II)2CYS6 TRANSCRIPTION FACTOR (EUROFUNG)-RELATED"/>
    <property type="match status" value="1"/>
</dbReference>
<dbReference type="PANTHER" id="PTHR31845">
    <property type="entry name" value="FINGER DOMAIN PROTEIN, PUTATIVE-RELATED"/>
    <property type="match status" value="1"/>
</dbReference>
<evidence type="ECO:0000256" key="1">
    <source>
        <dbReference type="ARBA" id="ARBA00004123"/>
    </source>
</evidence>
<dbReference type="InterPro" id="IPR036864">
    <property type="entry name" value="Zn2-C6_fun-type_DNA-bd_sf"/>
</dbReference>
<proteinExistence type="predicted"/>
<comment type="caution">
    <text evidence="7">The sequence shown here is derived from an EMBL/GenBank/DDBJ whole genome shotgun (WGS) entry which is preliminary data.</text>
</comment>
<dbReference type="GO" id="GO:0008270">
    <property type="term" value="F:zinc ion binding"/>
    <property type="evidence" value="ECO:0007669"/>
    <property type="project" value="InterPro"/>
</dbReference>
<dbReference type="InterPro" id="IPR051089">
    <property type="entry name" value="prtT"/>
</dbReference>
<dbReference type="GO" id="GO:0005634">
    <property type="term" value="C:nucleus"/>
    <property type="evidence" value="ECO:0007669"/>
    <property type="project" value="UniProtKB-SubCell"/>
</dbReference>
<feature type="region of interest" description="Disordered" evidence="6">
    <location>
        <begin position="97"/>
        <end position="129"/>
    </location>
</feature>
<feature type="compositionally biased region" description="Low complexity" evidence="6">
    <location>
        <begin position="311"/>
        <end position="322"/>
    </location>
</feature>
<dbReference type="AlphaFoldDB" id="A0A9N9UCH7"/>
<organism evidence="7 8">
    <name type="scientific">Clonostachys byssicola</name>
    <dbReference type="NCBI Taxonomy" id="160290"/>
    <lineage>
        <taxon>Eukaryota</taxon>
        <taxon>Fungi</taxon>
        <taxon>Dikarya</taxon>
        <taxon>Ascomycota</taxon>
        <taxon>Pezizomycotina</taxon>
        <taxon>Sordariomycetes</taxon>
        <taxon>Hypocreomycetidae</taxon>
        <taxon>Hypocreales</taxon>
        <taxon>Bionectriaceae</taxon>
        <taxon>Clonostachys</taxon>
    </lineage>
</organism>
<keyword evidence="4" id="KW-0804">Transcription</keyword>
<name>A0A9N9UCH7_9HYPO</name>
<evidence type="ECO:0008006" key="9">
    <source>
        <dbReference type="Google" id="ProtNLM"/>
    </source>
</evidence>
<dbReference type="GO" id="GO:0000976">
    <property type="term" value="F:transcription cis-regulatory region binding"/>
    <property type="evidence" value="ECO:0007669"/>
    <property type="project" value="TreeGrafter"/>
</dbReference>
<keyword evidence="8" id="KW-1185">Reference proteome</keyword>
<dbReference type="EMBL" id="CABFNO020001355">
    <property type="protein sequence ID" value="CAG9983052.1"/>
    <property type="molecule type" value="Genomic_DNA"/>
</dbReference>
<evidence type="ECO:0000256" key="5">
    <source>
        <dbReference type="ARBA" id="ARBA00023242"/>
    </source>
</evidence>
<sequence>MGSVHRGSGQDAIESCKPAPYGGACPACSRAKCKCFYRTDGSGCERCHRLGKTCEPSNTVRKRKARDSSPPSRRLSPPSRGLLEEKLDDLVTLLRSQASTGREAQDYKSSPSSLATSPESRKPNPLNAVLNPDVVLDTVETFIDLLRPPESQPGYQDRDSDMGPSSPIFNDVEVHQVPDLEAEDRLNIFRRAFIPTFPFVHLPPAIHSAELRRQKPFLWLVIMSLTDRVVDRQFAMEDTIWKIISHRIVTQHHADLDSLLAIICFSNWSHYYKQDTPFMNMLTQLASTVAFELDLNKESHSASQQGPRYGRTSSRSSTQTDTRTLEERRAYVALVKLTSTTWEAYRKFRPLGWSPYLGKCLRILAEMKETKLDASLAAQVNCQIFINPILYPSSEETGEESKGQPITRSLFAASIRNIQEIKRGLLPELLSSCPLRLYFNIAELKLRDRFLNTTREARDPQDQLQRIQDLEATMECVERCLGVIHDMPLEDWVGVTVDKFSEFMHCLIALFKLTTLNEPMWDIEEVKKRADVLQLMDKYCETMARVAVETRMVDAELPRKGLFFKGPSLLRAVRSLMAAEMANKGSSLAVEKAPAAEHAMEIMPDVPFDVDSQNNFLINLDNEPWLSDLFIDSWALDLDATATFI</sequence>